<dbReference type="InterPro" id="IPR036653">
    <property type="entry name" value="CinA-like_C"/>
</dbReference>
<dbReference type="Gene3D" id="3.40.980.10">
    <property type="entry name" value="MoaB/Mog-like domain"/>
    <property type="match status" value="1"/>
</dbReference>
<dbReference type="SUPFAM" id="SSF53218">
    <property type="entry name" value="Molybdenum cofactor biosynthesis proteins"/>
    <property type="match status" value="1"/>
</dbReference>
<accession>A0A1M4SHQ3</accession>
<dbReference type="InterPro" id="IPR008135">
    <property type="entry name" value="Competence-induced_CinA"/>
</dbReference>
<dbReference type="HAMAP" id="MF_00226_B">
    <property type="entry name" value="CinA_B"/>
    <property type="match status" value="1"/>
</dbReference>
<comment type="similarity">
    <text evidence="1">Belongs to the CinA family.</text>
</comment>
<feature type="domain" description="MoaB/Mog" evidence="2">
    <location>
        <begin position="4"/>
        <end position="170"/>
    </location>
</feature>
<dbReference type="NCBIfam" id="TIGR00177">
    <property type="entry name" value="molyb_syn"/>
    <property type="match status" value="1"/>
</dbReference>
<dbReference type="AlphaFoldDB" id="A0A1M4SHQ3"/>
<dbReference type="InterPro" id="IPR008136">
    <property type="entry name" value="CinA_C"/>
</dbReference>
<dbReference type="PANTHER" id="PTHR13939">
    <property type="entry name" value="NICOTINAMIDE-NUCLEOTIDE AMIDOHYDROLASE PNCC"/>
    <property type="match status" value="1"/>
</dbReference>
<dbReference type="Pfam" id="PF18146">
    <property type="entry name" value="CinA_KH"/>
    <property type="match status" value="1"/>
</dbReference>
<dbReference type="InterPro" id="IPR041424">
    <property type="entry name" value="CinA_KH"/>
</dbReference>
<dbReference type="GeneID" id="90995021"/>
<dbReference type="Proteomes" id="UP000184114">
    <property type="component" value="Unassembled WGS sequence"/>
</dbReference>
<dbReference type="Pfam" id="PF02464">
    <property type="entry name" value="CinA"/>
    <property type="match status" value="1"/>
</dbReference>
<dbReference type="Gene3D" id="3.90.950.20">
    <property type="entry name" value="CinA-like"/>
    <property type="match status" value="1"/>
</dbReference>
<dbReference type="PIRSF" id="PIRSF006728">
    <property type="entry name" value="CinA"/>
    <property type="match status" value="1"/>
</dbReference>
<protein>
    <recommendedName>
        <fullName evidence="1">Putative competence-damage inducible protein</fullName>
    </recommendedName>
</protein>
<dbReference type="CDD" id="cd00885">
    <property type="entry name" value="cinA"/>
    <property type="match status" value="1"/>
</dbReference>
<evidence type="ECO:0000313" key="3">
    <source>
        <dbReference type="EMBL" id="SHE31731.1"/>
    </source>
</evidence>
<dbReference type="Gene3D" id="3.30.70.2860">
    <property type="match status" value="1"/>
</dbReference>
<dbReference type="InterPro" id="IPR036425">
    <property type="entry name" value="MoaB/Mog-like_dom_sf"/>
</dbReference>
<evidence type="ECO:0000259" key="2">
    <source>
        <dbReference type="SMART" id="SM00852"/>
    </source>
</evidence>
<dbReference type="InterPro" id="IPR050101">
    <property type="entry name" value="CinA"/>
</dbReference>
<reference evidence="4" key="1">
    <citation type="submission" date="2016-11" db="EMBL/GenBank/DDBJ databases">
        <authorList>
            <person name="Varghese N."/>
            <person name="Submissions S."/>
        </authorList>
    </citation>
    <scope>NUCLEOTIDE SEQUENCE [LARGE SCALE GENOMIC DNA]</scope>
    <source>
        <strain evidence="4">DSM 18095</strain>
    </source>
</reference>
<dbReference type="RefSeq" id="WP_072972263.1">
    <property type="nucleotide sequence ID" value="NZ_FQTY01000001.1"/>
</dbReference>
<dbReference type="InterPro" id="IPR001453">
    <property type="entry name" value="MoaB/Mog_dom"/>
</dbReference>
<keyword evidence="4" id="KW-1185">Reference proteome</keyword>
<dbReference type="SUPFAM" id="SSF142433">
    <property type="entry name" value="CinA-like"/>
    <property type="match status" value="1"/>
</dbReference>
<evidence type="ECO:0000256" key="1">
    <source>
        <dbReference type="HAMAP-Rule" id="MF_00226"/>
    </source>
</evidence>
<dbReference type="NCBIfam" id="NF001813">
    <property type="entry name" value="PRK00549.1"/>
    <property type="match status" value="1"/>
</dbReference>
<dbReference type="PANTHER" id="PTHR13939:SF0">
    <property type="entry name" value="NMN AMIDOHYDROLASE-LIKE PROTEIN YFAY"/>
    <property type="match status" value="1"/>
</dbReference>
<evidence type="ECO:0000313" key="4">
    <source>
        <dbReference type="Proteomes" id="UP000184114"/>
    </source>
</evidence>
<dbReference type="Pfam" id="PF00994">
    <property type="entry name" value="MoCF_biosynth"/>
    <property type="match status" value="1"/>
</dbReference>
<sequence>MIAEIITIGSEITMGSTLNTHSKYISGKLLEIGIETYYHTSVDDNKARVKDIIKISLQRADLIITTGGLGPTDDDLTKEVITEALGLDLVKDIDMENNIKSIFDKLNKTMSNNNLKQALKPKGSQFLKNSIGTAPGILLSKDNRTIVMLPGPPKEMELMFNNEVLPLLHEDFNIINKSINIIGIGESQLEMRIKDLINKDPDIKIATFAKELEVEIKIVGKGKNKDIIENKVNNVIKILEDRFNEYIYGFDNVPIEAIVLNLLKEKGYKVGFCESCTGGLISSRFSRIPGVSEVFDRSIVTYSNNAKIEELGVKSDTLEKYGAVSEETAIEMANGLLTRNNLNLALSITGIAGPDGGTDKKPVGLVYMCIANKGISIPIKCNFNGNRESIQNKASIRAFFELRKFLLIND</sequence>
<proteinExistence type="inferred from homology"/>
<dbReference type="STRING" id="1123404.SAMN02745784_00328"/>
<dbReference type="NCBIfam" id="TIGR00199">
    <property type="entry name" value="PncC_domain"/>
    <property type="match status" value="1"/>
</dbReference>
<gene>
    <name evidence="1" type="primary">cinA</name>
    <name evidence="3" type="ORF">SAMN02745784_00328</name>
</gene>
<dbReference type="NCBIfam" id="TIGR00200">
    <property type="entry name" value="cinA_nterm"/>
    <property type="match status" value="1"/>
</dbReference>
<dbReference type="EMBL" id="FQTY01000001">
    <property type="protein sequence ID" value="SHE31731.1"/>
    <property type="molecule type" value="Genomic_DNA"/>
</dbReference>
<dbReference type="SMART" id="SM00852">
    <property type="entry name" value="MoCF_biosynth"/>
    <property type="match status" value="1"/>
</dbReference>
<name>A0A1M4SHQ3_9FIRM</name>
<organism evidence="3 4">
    <name type="scientific">Tissierella praeacuta DSM 18095</name>
    <dbReference type="NCBI Taxonomy" id="1123404"/>
    <lineage>
        <taxon>Bacteria</taxon>
        <taxon>Bacillati</taxon>
        <taxon>Bacillota</taxon>
        <taxon>Tissierellia</taxon>
        <taxon>Tissierellales</taxon>
        <taxon>Tissierellaceae</taxon>
        <taxon>Tissierella</taxon>
    </lineage>
</organism>